<sequence>MQAAALDWLQKNHEGIIHGLADLVAVQSISTDGEHQTEIERTAALTCDQMREAGLLNVEMLKVGNSLPYAYGEWMEAGPNKPTVFLYAHHDVQPINFIEQWKSDPWKLTRRDGRLFARGSADDKGAISAFLGAIAAYRKTGNQLPVNIKMVVEGEEEIGSKNLMKFFDVHKKKLQSDVIVVCDTENIEVGLPCITYSLRGIVALNVEVTTARIPVHSGMAGGAVPDAALALNVVLSKLFAPNKPLPVPGLYDKVRPLTDKEKAAFRKLPWDDAKFRQELGVLPGCTFAMEDGLGVYEQTWRRPSATVIAQEASSIKGASNQVLPKASAIVSCRIVPDQQPADVVAQMQAYLSANPPYGCEVKVTQHGAGCDWWMTDPNGPAFEAAMAALRVGFDRDPVGIGCGGSIGFVGPLAELFGGAPALLIGIEDPASNAHAPNESLHEGDFKKLMASLVRLFDNLGKLTNKQVK</sequence>
<gene>
    <name evidence="5" type="ORF">PX52LOC_07152</name>
</gene>
<dbReference type="OrthoDB" id="9761532at2"/>
<dbReference type="InterPro" id="IPR011650">
    <property type="entry name" value="Peptidase_M20_dimer"/>
</dbReference>
<dbReference type="KEGG" id="lrs:PX52LOC_07152"/>
<dbReference type="InterPro" id="IPR051458">
    <property type="entry name" value="Cyt/Met_Dipeptidase"/>
</dbReference>
<protein>
    <submittedName>
        <fullName evidence="5">Dipeptidase</fullName>
    </submittedName>
</protein>
<dbReference type="EMBL" id="CP042425">
    <property type="protein sequence ID" value="QEL20066.1"/>
    <property type="molecule type" value="Genomic_DNA"/>
</dbReference>
<dbReference type="PANTHER" id="PTHR43270">
    <property type="entry name" value="BETA-ALA-HIS DIPEPTIDASE"/>
    <property type="match status" value="1"/>
</dbReference>
<dbReference type="Pfam" id="PF01546">
    <property type="entry name" value="Peptidase_M20"/>
    <property type="match status" value="1"/>
</dbReference>
<feature type="domain" description="Peptidase M20 dimerisation" evidence="4">
    <location>
        <begin position="198"/>
        <end position="356"/>
    </location>
</feature>
<evidence type="ECO:0000313" key="5">
    <source>
        <dbReference type="EMBL" id="QEL20066.1"/>
    </source>
</evidence>
<dbReference type="Gene3D" id="3.30.70.360">
    <property type="match status" value="1"/>
</dbReference>
<dbReference type="RefSeq" id="WP_149114395.1">
    <property type="nucleotide sequence ID" value="NZ_CP042425.1"/>
</dbReference>
<dbReference type="Pfam" id="PF07687">
    <property type="entry name" value="M20_dimer"/>
    <property type="match status" value="1"/>
</dbReference>
<dbReference type="GO" id="GO:0008233">
    <property type="term" value="F:peptidase activity"/>
    <property type="evidence" value="ECO:0007669"/>
    <property type="project" value="UniProtKB-KW"/>
</dbReference>
<keyword evidence="2" id="KW-0479">Metal-binding</keyword>
<reference evidence="6" key="1">
    <citation type="submission" date="2019-08" db="EMBL/GenBank/DDBJ databases">
        <title>Limnoglobus roseus gen. nov., sp. nov., a novel freshwater planctomycete with a giant genome from the family Gemmataceae.</title>
        <authorList>
            <person name="Kulichevskaya I.S."/>
            <person name="Naumoff D.G."/>
            <person name="Miroshnikov K."/>
            <person name="Ivanova A."/>
            <person name="Philippov D.A."/>
            <person name="Hakobyan A."/>
            <person name="Rijpstra I.C."/>
            <person name="Sinninghe Damste J.S."/>
            <person name="Liesack W."/>
            <person name="Dedysh S.N."/>
        </authorList>
    </citation>
    <scope>NUCLEOTIDE SEQUENCE [LARGE SCALE GENOMIC DNA]</scope>
    <source>
        <strain evidence="6">PX52</strain>
    </source>
</reference>
<evidence type="ECO:0000256" key="3">
    <source>
        <dbReference type="ARBA" id="ARBA00022801"/>
    </source>
</evidence>
<dbReference type="AlphaFoldDB" id="A0A5C1APW8"/>
<organism evidence="5 6">
    <name type="scientific">Limnoglobus roseus</name>
    <dbReference type="NCBI Taxonomy" id="2598579"/>
    <lineage>
        <taxon>Bacteria</taxon>
        <taxon>Pseudomonadati</taxon>
        <taxon>Planctomycetota</taxon>
        <taxon>Planctomycetia</taxon>
        <taxon>Gemmatales</taxon>
        <taxon>Gemmataceae</taxon>
        <taxon>Limnoglobus</taxon>
    </lineage>
</organism>
<dbReference type="GO" id="GO:0046872">
    <property type="term" value="F:metal ion binding"/>
    <property type="evidence" value="ECO:0007669"/>
    <property type="project" value="UniProtKB-KW"/>
</dbReference>
<proteinExistence type="predicted"/>
<evidence type="ECO:0000256" key="1">
    <source>
        <dbReference type="ARBA" id="ARBA00022670"/>
    </source>
</evidence>
<keyword evidence="1" id="KW-0645">Protease</keyword>
<evidence type="ECO:0000259" key="4">
    <source>
        <dbReference type="Pfam" id="PF07687"/>
    </source>
</evidence>
<dbReference type="InterPro" id="IPR002933">
    <property type="entry name" value="Peptidase_M20"/>
</dbReference>
<dbReference type="Proteomes" id="UP000324974">
    <property type="component" value="Chromosome"/>
</dbReference>
<evidence type="ECO:0000313" key="6">
    <source>
        <dbReference type="Proteomes" id="UP000324974"/>
    </source>
</evidence>
<keyword evidence="6" id="KW-1185">Reference proteome</keyword>
<dbReference type="SUPFAM" id="SSF53187">
    <property type="entry name" value="Zn-dependent exopeptidases"/>
    <property type="match status" value="1"/>
</dbReference>
<evidence type="ECO:0000256" key="2">
    <source>
        <dbReference type="ARBA" id="ARBA00022723"/>
    </source>
</evidence>
<name>A0A5C1APW8_9BACT</name>
<dbReference type="NCBIfam" id="NF005914">
    <property type="entry name" value="PRK07907.1"/>
    <property type="match status" value="1"/>
</dbReference>
<dbReference type="GO" id="GO:0006508">
    <property type="term" value="P:proteolysis"/>
    <property type="evidence" value="ECO:0007669"/>
    <property type="project" value="UniProtKB-KW"/>
</dbReference>
<accession>A0A5C1APW8</accession>
<dbReference type="PANTHER" id="PTHR43270:SF12">
    <property type="entry name" value="SUCCINYL-DIAMINOPIMELATE DESUCCINYLASE"/>
    <property type="match status" value="1"/>
</dbReference>
<keyword evidence="3" id="KW-0378">Hydrolase</keyword>
<dbReference type="Gene3D" id="3.40.630.10">
    <property type="entry name" value="Zn peptidases"/>
    <property type="match status" value="1"/>
</dbReference>